<reference evidence="2" key="1">
    <citation type="submission" date="2018-05" db="EMBL/GenBank/DDBJ databases">
        <authorList>
            <person name="Lanie J.A."/>
            <person name="Ng W.-L."/>
            <person name="Kazmierczak K.M."/>
            <person name="Andrzejewski T.M."/>
            <person name="Davidsen T.M."/>
            <person name="Wayne K.J."/>
            <person name="Tettelin H."/>
            <person name="Glass J.I."/>
            <person name="Rusch D."/>
            <person name="Podicherti R."/>
            <person name="Tsui H.-C.T."/>
            <person name="Winkler M.E."/>
        </authorList>
    </citation>
    <scope>NUCLEOTIDE SEQUENCE</scope>
</reference>
<evidence type="ECO:0000313" key="2">
    <source>
        <dbReference type="EMBL" id="SVC97918.1"/>
    </source>
</evidence>
<name>A0A382RLQ5_9ZZZZ</name>
<dbReference type="AlphaFoldDB" id="A0A382RLQ5"/>
<dbReference type="InterPro" id="IPR001509">
    <property type="entry name" value="Epimerase_deHydtase"/>
</dbReference>
<dbReference type="Pfam" id="PF01370">
    <property type="entry name" value="Epimerase"/>
    <property type="match status" value="1"/>
</dbReference>
<dbReference type="Gene3D" id="3.40.50.720">
    <property type="entry name" value="NAD(P)-binding Rossmann-like Domain"/>
    <property type="match status" value="1"/>
</dbReference>
<accession>A0A382RLQ5</accession>
<sequence length="36" mass="3902">MQRVLVTGATGFVGKYTLPLLLERGFEVHAVSSKPV</sequence>
<dbReference type="InterPro" id="IPR036291">
    <property type="entry name" value="NAD(P)-bd_dom_sf"/>
</dbReference>
<feature type="non-terminal residue" evidence="2">
    <location>
        <position position="1"/>
    </location>
</feature>
<feature type="domain" description="NAD-dependent epimerase/dehydratase" evidence="1">
    <location>
        <begin position="4"/>
        <end position="34"/>
    </location>
</feature>
<feature type="non-terminal residue" evidence="2">
    <location>
        <position position="36"/>
    </location>
</feature>
<proteinExistence type="predicted"/>
<protein>
    <recommendedName>
        <fullName evidence="1">NAD-dependent epimerase/dehydratase domain-containing protein</fullName>
    </recommendedName>
</protein>
<dbReference type="SUPFAM" id="SSF51735">
    <property type="entry name" value="NAD(P)-binding Rossmann-fold domains"/>
    <property type="match status" value="1"/>
</dbReference>
<organism evidence="2">
    <name type="scientific">marine metagenome</name>
    <dbReference type="NCBI Taxonomy" id="408172"/>
    <lineage>
        <taxon>unclassified sequences</taxon>
        <taxon>metagenomes</taxon>
        <taxon>ecological metagenomes</taxon>
    </lineage>
</organism>
<evidence type="ECO:0000259" key="1">
    <source>
        <dbReference type="Pfam" id="PF01370"/>
    </source>
</evidence>
<gene>
    <name evidence="2" type="ORF">METZ01_LOCUS350772</name>
</gene>
<dbReference type="EMBL" id="UINC01122233">
    <property type="protein sequence ID" value="SVC97918.1"/>
    <property type="molecule type" value="Genomic_DNA"/>
</dbReference>